<organism evidence="4 5">
    <name type="scientific">Drosophila hydei</name>
    <name type="common">Fruit fly</name>
    <dbReference type="NCBI Taxonomy" id="7224"/>
    <lineage>
        <taxon>Eukaryota</taxon>
        <taxon>Metazoa</taxon>
        <taxon>Ecdysozoa</taxon>
        <taxon>Arthropoda</taxon>
        <taxon>Hexapoda</taxon>
        <taxon>Insecta</taxon>
        <taxon>Pterygota</taxon>
        <taxon>Neoptera</taxon>
        <taxon>Endopterygota</taxon>
        <taxon>Diptera</taxon>
        <taxon>Brachycera</taxon>
        <taxon>Muscomorpha</taxon>
        <taxon>Ephydroidea</taxon>
        <taxon>Drosophilidae</taxon>
        <taxon>Drosophila</taxon>
    </lineage>
</organism>
<evidence type="ECO:0000256" key="3">
    <source>
        <dbReference type="SAM" id="SignalP"/>
    </source>
</evidence>
<feature type="coiled-coil region" evidence="1">
    <location>
        <begin position="582"/>
        <end position="647"/>
    </location>
</feature>
<dbReference type="AlphaFoldDB" id="A0A6J1M9S3"/>
<feature type="compositionally biased region" description="Low complexity" evidence="2">
    <location>
        <begin position="653"/>
        <end position="666"/>
    </location>
</feature>
<dbReference type="PANTHER" id="PTHR45615">
    <property type="entry name" value="MYOSIN HEAVY CHAIN, NON-MUSCLE"/>
    <property type="match status" value="1"/>
</dbReference>
<feature type="signal peptide" evidence="3">
    <location>
        <begin position="1"/>
        <end position="22"/>
    </location>
</feature>
<proteinExistence type="predicted"/>
<feature type="coiled-coil region" evidence="1">
    <location>
        <begin position="149"/>
        <end position="287"/>
    </location>
</feature>
<dbReference type="KEGG" id="dhe:111602904"/>
<dbReference type="RefSeq" id="XP_023176013.2">
    <property type="nucleotide sequence ID" value="XM_023320245.2"/>
</dbReference>
<sequence length="688" mass="76052">MLVVTSLQLLLLLLSAHWQMEAFRYYDFEDIGPYEVGNTNQECDGHAVILKWINEQVTRNAKLTSFNLHLGQLLVAINSTNPNQAGEEHCCFYEKSTMSTIFSGLTNLSAISDMPNGQPIEETGDLGKDLDLILERMKAISAKKAKNCCDRLAEHLKAVEADLMKQLEELGKKLSQQHEAASQQTDELKLNQTNLENKLKNVTDRIDQLEKKQDANQAEAAKCCKELNDRVDKLYEQLEQAKAVAKEKAKQLEKDINELNQKQKDHADKLNNLQKETEKQMEIINKTVEICNNNCGNETTGSGGGGVGGGANGGGNGGNGSGSGSGSTGGASHTSGSFEQQLQGQVHHLENMIVNLTVQIHQVTNVSNAVANCSKIESELTEMLNLLDKLQNQKPPEETVCTSVEELQAALDDALKCCKRVDELSKQVEKMTQQIEQLDKKYSKHVEQLEEALKNVQQQLDDALDQWNQTSTTPSPCAGGNETDSEALHDRIKDLQNQINTLKNILNITEINLNNNEAKLVGISETLKEKSKEFEQVNQDRENAANTFKDQTEEHLNKLELLISMQNSSKPNDELIKRIIKLEELEKIMSEDVEKILKLETTITDLQSQLEEALKRLKDSEANFNECTEKCAKLDELNDLIDRLEDLEQLVYSTTSSTANTPTPATGSGGGSGGGASDLSGSLRVSGK</sequence>
<feature type="compositionally biased region" description="Gly residues" evidence="2">
    <location>
        <begin position="667"/>
        <end position="676"/>
    </location>
</feature>
<dbReference type="GeneID" id="111602904"/>
<dbReference type="PANTHER" id="PTHR45615:SF80">
    <property type="entry name" value="GRIP DOMAIN-CONTAINING PROTEIN"/>
    <property type="match status" value="1"/>
</dbReference>
<dbReference type="OrthoDB" id="7869924at2759"/>
<evidence type="ECO:0000256" key="1">
    <source>
        <dbReference type="SAM" id="Coils"/>
    </source>
</evidence>
<reference evidence="5" key="1">
    <citation type="submission" date="2025-08" db="UniProtKB">
        <authorList>
            <consortium name="RefSeq"/>
        </authorList>
    </citation>
    <scope>IDENTIFICATION</scope>
    <source>
        <strain evidence="5">15085-1641.00</strain>
        <tissue evidence="5">Whole body</tissue>
    </source>
</reference>
<keyword evidence="3" id="KW-0732">Signal</keyword>
<dbReference type="Gene3D" id="1.20.1170.10">
    <property type="match status" value="1"/>
</dbReference>
<evidence type="ECO:0000313" key="5">
    <source>
        <dbReference type="RefSeq" id="XP_023176013.2"/>
    </source>
</evidence>
<feature type="chain" id="PRO_5026741037" evidence="3">
    <location>
        <begin position="23"/>
        <end position="688"/>
    </location>
</feature>
<dbReference type="OMA" id="EHCCFYE"/>
<protein>
    <submittedName>
        <fullName evidence="5">Keratin, type II cytoskeletal 1</fullName>
    </submittedName>
</protein>
<feature type="coiled-coil region" evidence="1">
    <location>
        <begin position="421"/>
        <end position="554"/>
    </location>
</feature>
<dbReference type="Proteomes" id="UP000504633">
    <property type="component" value="Unplaced"/>
</dbReference>
<feature type="region of interest" description="Disordered" evidence="2">
    <location>
        <begin position="653"/>
        <end position="688"/>
    </location>
</feature>
<gene>
    <name evidence="5" type="primary">LOC111602904</name>
</gene>
<evidence type="ECO:0000256" key="2">
    <source>
        <dbReference type="SAM" id="MobiDB-lite"/>
    </source>
</evidence>
<keyword evidence="1" id="KW-0175">Coiled coil</keyword>
<accession>A0A6J1M9S3</accession>
<feature type="compositionally biased region" description="Gly residues" evidence="2">
    <location>
        <begin position="306"/>
        <end position="329"/>
    </location>
</feature>
<feature type="region of interest" description="Disordered" evidence="2">
    <location>
        <begin position="306"/>
        <end position="339"/>
    </location>
</feature>
<keyword evidence="4" id="KW-1185">Reference proteome</keyword>
<name>A0A6J1M9S3_DROHY</name>
<evidence type="ECO:0000313" key="4">
    <source>
        <dbReference type="Proteomes" id="UP000504633"/>
    </source>
</evidence>